<evidence type="ECO:0000313" key="3">
    <source>
        <dbReference type="Proteomes" id="UP001159405"/>
    </source>
</evidence>
<gene>
    <name evidence="2" type="ORF">PLOB_00048801</name>
</gene>
<organism evidence="2 3">
    <name type="scientific">Porites lobata</name>
    <dbReference type="NCBI Taxonomy" id="104759"/>
    <lineage>
        <taxon>Eukaryota</taxon>
        <taxon>Metazoa</taxon>
        <taxon>Cnidaria</taxon>
        <taxon>Anthozoa</taxon>
        <taxon>Hexacorallia</taxon>
        <taxon>Scleractinia</taxon>
        <taxon>Fungiina</taxon>
        <taxon>Poritidae</taxon>
        <taxon>Porites</taxon>
    </lineage>
</organism>
<feature type="transmembrane region" description="Helical" evidence="1">
    <location>
        <begin position="91"/>
        <end position="110"/>
    </location>
</feature>
<protein>
    <submittedName>
        <fullName evidence="2">Uncharacterized protein</fullName>
    </submittedName>
</protein>
<keyword evidence="3" id="KW-1185">Reference proteome</keyword>
<accession>A0ABN8PVV8</accession>
<evidence type="ECO:0000313" key="2">
    <source>
        <dbReference type="EMBL" id="CAH3151852.1"/>
    </source>
</evidence>
<comment type="caution">
    <text evidence="2">The sequence shown here is derived from an EMBL/GenBank/DDBJ whole genome shotgun (WGS) entry which is preliminary data.</text>
</comment>
<sequence>MKVDLGETWYKVRKLRRWFDQWGLSSESEKHQQKQVQSITDPANLVCEMVPFEFKKAGCNPEIKQAEFGYVRDLNQFVQLHLDENEKYNSLTFYTVMNVTVAAMSIIVNVKDKKKNVFLFGDYEFSCKIFGTAEASGKDPCLWCLITYETMQLSCQDPRHGHIEKRNVKNIEEDYNKFVADGCVTS</sequence>
<name>A0ABN8PVV8_9CNID</name>
<reference evidence="2 3" key="1">
    <citation type="submission" date="2022-05" db="EMBL/GenBank/DDBJ databases">
        <authorList>
            <consortium name="Genoscope - CEA"/>
            <person name="William W."/>
        </authorList>
    </citation>
    <scope>NUCLEOTIDE SEQUENCE [LARGE SCALE GENOMIC DNA]</scope>
</reference>
<evidence type="ECO:0000256" key="1">
    <source>
        <dbReference type="SAM" id="Phobius"/>
    </source>
</evidence>
<dbReference type="Proteomes" id="UP001159405">
    <property type="component" value="Unassembled WGS sequence"/>
</dbReference>
<keyword evidence="1" id="KW-1133">Transmembrane helix</keyword>
<keyword evidence="1" id="KW-0472">Membrane</keyword>
<dbReference type="PANTHER" id="PTHR31424">
    <property type="entry name" value="PROTEIN CBG23806"/>
    <property type="match status" value="1"/>
</dbReference>
<dbReference type="EMBL" id="CALNXK010000092">
    <property type="protein sequence ID" value="CAH3151852.1"/>
    <property type="molecule type" value="Genomic_DNA"/>
</dbReference>
<proteinExistence type="predicted"/>
<keyword evidence="1" id="KW-0812">Transmembrane</keyword>